<proteinExistence type="predicted"/>
<feature type="region of interest" description="Disordered" evidence="1">
    <location>
        <begin position="30"/>
        <end position="55"/>
    </location>
</feature>
<protein>
    <submittedName>
        <fullName evidence="2">Uncharacterized protein</fullName>
    </submittedName>
</protein>
<dbReference type="Proteomes" id="UP000796761">
    <property type="component" value="Unassembled WGS sequence"/>
</dbReference>
<evidence type="ECO:0000256" key="1">
    <source>
        <dbReference type="SAM" id="MobiDB-lite"/>
    </source>
</evidence>
<feature type="compositionally biased region" description="Polar residues" evidence="1">
    <location>
        <begin position="103"/>
        <end position="127"/>
    </location>
</feature>
<sequence length="144" mass="15456">MPIDGIFSSGVYTKSERGLQSLYRLVKAGTKARGTEPKGTKASGTEPRQESLMSRLDAQGQTANHTLLVRTDQLGQAVSAQSTITSSIVLAFRSHGDAYQSSKTQQMLHSSQARGSLQSSESRSPTMGDSCEAYHILGQTLTYA</sequence>
<keyword evidence="3" id="KW-1185">Reference proteome</keyword>
<accession>A0A8K1D687</accession>
<name>A0A8K1D687_9PASS</name>
<reference evidence="2" key="1">
    <citation type="submission" date="2019-04" db="EMBL/GenBank/DDBJ databases">
        <title>Genome assembly of Zosterops borbonicus 15179.</title>
        <authorList>
            <person name="Leroy T."/>
            <person name="Anselmetti Y."/>
            <person name="Tilak M.-K."/>
            <person name="Nabholz B."/>
        </authorList>
    </citation>
    <scope>NUCLEOTIDE SEQUENCE</scope>
    <source>
        <strain evidence="2">HGM_15179</strain>
        <tissue evidence="2">Muscle</tissue>
    </source>
</reference>
<gene>
    <name evidence="2" type="ORF">HGM15179_021245</name>
</gene>
<evidence type="ECO:0000313" key="2">
    <source>
        <dbReference type="EMBL" id="TRZ05862.1"/>
    </source>
</evidence>
<evidence type="ECO:0000313" key="3">
    <source>
        <dbReference type="Proteomes" id="UP000796761"/>
    </source>
</evidence>
<feature type="region of interest" description="Disordered" evidence="1">
    <location>
        <begin position="103"/>
        <end position="130"/>
    </location>
</feature>
<organism evidence="2 3">
    <name type="scientific">Zosterops borbonicus</name>
    <dbReference type="NCBI Taxonomy" id="364589"/>
    <lineage>
        <taxon>Eukaryota</taxon>
        <taxon>Metazoa</taxon>
        <taxon>Chordata</taxon>
        <taxon>Craniata</taxon>
        <taxon>Vertebrata</taxon>
        <taxon>Euteleostomi</taxon>
        <taxon>Archelosauria</taxon>
        <taxon>Archosauria</taxon>
        <taxon>Dinosauria</taxon>
        <taxon>Saurischia</taxon>
        <taxon>Theropoda</taxon>
        <taxon>Coelurosauria</taxon>
        <taxon>Aves</taxon>
        <taxon>Neognathae</taxon>
        <taxon>Neoaves</taxon>
        <taxon>Telluraves</taxon>
        <taxon>Australaves</taxon>
        <taxon>Passeriformes</taxon>
        <taxon>Sylvioidea</taxon>
        <taxon>Zosteropidae</taxon>
        <taxon>Zosterops</taxon>
    </lineage>
</organism>
<comment type="caution">
    <text evidence="2">The sequence shown here is derived from an EMBL/GenBank/DDBJ whole genome shotgun (WGS) entry which is preliminary data.</text>
</comment>
<dbReference type="EMBL" id="SWJQ01003256">
    <property type="protein sequence ID" value="TRZ05862.1"/>
    <property type="molecule type" value="Genomic_DNA"/>
</dbReference>
<dbReference type="AlphaFoldDB" id="A0A8K1D687"/>